<dbReference type="Proteomes" id="UP000070326">
    <property type="component" value="Unassembled WGS sequence"/>
</dbReference>
<dbReference type="AlphaFoldDB" id="A0A135YYD8"/>
<reference evidence="3 4" key="1">
    <citation type="submission" date="2016-02" db="EMBL/GenBank/DDBJ databases">
        <authorList>
            <person name="Wen L."/>
            <person name="He K."/>
            <person name="Yang H."/>
        </authorList>
    </citation>
    <scope>NUCLEOTIDE SEQUENCE [LARGE SCALE GENOMIC DNA]</scope>
    <source>
        <strain evidence="3 4">MJR8628A</strain>
    </source>
</reference>
<dbReference type="eggNOG" id="COG4472">
    <property type="taxonomic scope" value="Bacteria"/>
</dbReference>
<evidence type="ECO:0000313" key="4">
    <source>
        <dbReference type="Proteomes" id="UP000070326"/>
    </source>
</evidence>
<evidence type="ECO:0000256" key="2">
    <source>
        <dbReference type="HAMAP-Rule" id="MF_01507"/>
    </source>
</evidence>
<dbReference type="HAMAP" id="MF_01507">
    <property type="entry name" value="UPF0297"/>
    <property type="match status" value="1"/>
</dbReference>
<accession>A0A135YYD8</accession>
<evidence type="ECO:0000313" key="3">
    <source>
        <dbReference type="EMBL" id="KXI14413.1"/>
    </source>
</evidence>
<proteinExistence type="inferred from homology"/>
<comment type="similarity">
    <text evidence="1 2">Belongs to the UPF0297 family.</text>
</comment>
<dbReference type="EMBL" id="LSQZ01000008">
    <property type="protein sequence ID" value="KXI14413.1"/>
    <property type="molecule type" value="Genomic_DNA"/>
</dbReference>
<dbReference type="PATRIC" id="fig|1261.5.peg.228"/>
<gene>
    <name evidence="3" type="ORF">HMPREF3195_00222</name>
</gene>
<dbReference type="PANTHER" id="PTHR40067">
    <property type="entry name" value="UPF0297 PROTEIN YRZL"/>
    <property type="match status" value="1"/>
</dbReference>
<dbReference type="NCBIfam" id="NF003997">
    <property type="entry name" value="PRK05473.1"/>
    <property type="match status" value="1"/>
</dbReference>
<dbReference type="InterPro" id="IPR009309">
    <property type="entry name" value="IreB"/>
</dbReference>
<dbReference type="PANTHER" id="PTHR40067:SF1">
    <property type="entry name" value="UPF0297 PROTEIN YRZL"/>
    <property type="match status" value="1"/>
</dbReference>
<dbReference type="Pfam" id="PF06135">
    <property type="entry name" value="IreB"/>
    <property type="match status" value="1"/>
</dbReference>
<dbReference type="STRING" id="1261.HMPREF3195_00222"/>
<comment type="caution">
    <text evidence="3">The sequence shown here is derived from an EMBL/GenBank/DDBJ whole genome shotgun (WGS) entry which is preliminary data.</text>
</comment>
<evidence type="ECO:0000256" key="1">
    <source>
        <dbReference type="ARBA" id="ARBA00010888"/>
    </source>
</evidence>
<name>A0A135YYD8_9FIRM</name>
<organism evidence="3 4">
    <name type="scientific">Peptostreptococcus anaerobius</name>
    <dbReference type="NCBI Taxonomy" id="1261"/>
    <lineage>
        <taxon>Bacteria</taxon>
        <taxon>Bacillati</taxon>
        <taxon>Bacillota</taxon>
        <taxon>Clostridia</taxon>
        <taxon>Peptostreptococcales</taxon>
        <taxon>Peptostreptococcaceae</taxon>
        <taxon>Peptostreptococcus</taxon>
    </lineage>
</organism>
<protein>
    <recommendedName>
        <fullName evidence="2">UPF0297 protein HMPREF3195_00222</fullName>
    </recommendedName>
</protein>
<sequence length="107" mass="12171">MILIAIITRAIKNNNSLGGIFMDKNLGYTMKFEGLSDEKMDVAETINYVYDSLIEKGYNPVNQIIGYLLSGDSSYITSYNNARAAIKSFERDEILEEIIKKYLNVEE</sequence>